<dbReference type="AlphaFoldDB" id="A0A1X7HPA3"/>
<dbReference type="GO" id="GO:0003700">
    <property type="term" value="F:DNA-binding transcription factor activity"/>
    <property type="evidence" value="ECO:0007669"/>
    <property type="project" value="InterPro"/>
</dbReference>
<dbReference type="STRING" id="1313296.SAMN05661091_4617"/>
<keyword evidence="3" id="KW-0804">Transcription</keyword>
<dbReference type="Pfam" id="PF12833">
    <property type="entry name" value="HTH_18"/>
    <property type="match status" value="1"/>
</dbReference>
<dbReference type="GO" id="GO:0043565">
    <property type="term" value="F:sequence-specific DNA binding"/>
    <property type="evidence" value="ECO:0007669"/>
    <property type="project" value="InterPro"/>
</dbReference>
<evidence type="ECO:0000256" key="2">
    <source>
        <dbReference type="ARBA" id="ARBA00023125"/>
    </source>
</evidence>
<sequence>MLYNEYKDIVDRSVSYIEQHLLEDIRLENVANHAAVSMFHFHRIFQSIVGMSVTEYIRQRRLTHAGGELARTDKRVLDIAIEYKFGTQEAFTRAFKKMFGMPPKQYRNYYSSFMTPKEEKEMTTKLPQGWIKGGSHPEEYEMGVNSEVVHQGKTSGRVHAGEDANKEGFGTMMQIFKANHYLGKRIRFSAFVKTDNVAVSAGLWMRVDGPENEMLQFDNMQDRPIIGTNDWELHTVVLDVPEHSAAIAFGVMLIGPGTVWIDRIRLEEVDHKVPSSNMFANEPVEEYNLPDGPVNLEMNS</sequence>
<name>A0A1X7HPA3_9BACL</name>
<gene>
    <name evidence="5" type="ORF">SAMN05661091_4617</name>
</gene>
<dbReference type="InterPro" id="IPR020449">
    <property type="entry name" value="Tscrpt_reg_AraC-type_HTH"/>
</dbReference>
<protein>
    <submittedName>
        <fullName evidence="5">Transcriptional regulator, AraC family</fullName>
    </submittedName>
</protein>
<dbReference type="PANTHER" id="PTHR47504:SF6">
    <property type="entry name" value="ARAC-FAMILY TRANSCRIPTIONAL REGULATOR"/>
    <property type="match status" value="1"/>
</dbReference>
<dbReference type="Proteomes" id="UP000192940">
    <property type="component" value="Chromosome I"/>
</dbReference>
<evidence type="ECO:0000259" key="4">
    <source>
        <dbReference type="PROSITE" id="PS01124"/>
    </source>
</evidence>
<evidence type="ECO:0000313" key="5">
    <source>
        <dbReference type="EMBL" id="SMF89355.1"/>
    </source>
</evidence>
<evidence type="ECO:0000313" key="6">
    <source>
        <dbReference type="Proteomes" id="UP000192940"/>
    </source>
</evidence>
<dbReference type="Gene3D" id="2.60.120.260">
    <property type="entry name" value="Galactose-binding domain-like"/>
    <property type="match status" value="1"/>
</dbReference>
<dbReference type="InterPro" id="IPR018060">
    <property type="entry name" value="HTH_AraC"/>
</dbReference>
<dbReference type="PANTHER" id="PTHR47504">
    <property type="entry name" value="RIGHT ORIGIN-BINDING PROTEIN"/>
    <property type="match status" value="1"/>
</dbReference>
<proteinExistence type="predicted"/>
<dbReference type="InterPro" id="IPR050959">
    <property type="entry name" value="MarA-like"/>
</dbReference>
<dbReference type="SMART" id="SM00342">
    <property type="entry name" value="HTH_ARAC"/>
    <property type="match status" value="1"/>
</dbReference>
<dbReference type="EMBL" id="LT840184">
    <property type="protein sequence ID" value="SMF89355.1"/>
    <property type="molecule type" value="Genomic_DNA"/>
</dbReference>
<keyword evidence="2" id="KW-0238">DNA-binding</keyword>
<feature type="domain" description="HTH araC/xylS-type" evidence="4">
    <location>
        <begin position="11"/>
        <end position="109"/>
    </location>
</feature>
<reference evidence="5 6" key="1">
    <citation type="submission" date="2017-04" db="EMBL/GenBank/DDBJ databases">
        <authorList>
            <person name="Afonso C.L."/>
            <person name="Miller P.J."/>
            <person name="Scott M.A."/>
            <person name="Spackman E."/>
            <person name="Goraichik I."/>
            <person name="Dimitrov K.M."/>
            <person name="Suarez D.L."/>
            <person name="Swayne D.E."/>
        </authorList>
    </citation>
    <scope>NUCLEOTIDE SEQUENCE [LARGE SCALE GENOMIC DNA]</scope>
    <source>
        <strain evidence="5 6">N3/975</strain>
    </source>
</reference>
<dbReference type="PRINTS" id="PR00032">
    <property type="entry name" value="HTHARAC"/>
</dbReference>
<evidence type="ECO:0000256" key="1">
    <source>
        <dbReference type="ARBA" id="ARBA00023015"/>
    </source>
</evidence>
<keyword evidence="6" id="KW-1185">Reference proteome</keyword>
<dbReference type="SUPFAM" id="SSF46689">
    <property type="entry name" value="Homeodomain-like"/>
    <property type="match status" value="2"/>
</dbReference>
<evidence type="ECO:0000256" key="3">
    <source>
        <dbReference type="ARBA" id="ARBA00023163"/>
    </source>
</evidence>
<dbReference type="PROSITE" id="PS01124">
    <property type="entry name" value="HTH_ARAC_FAMILY_2"/>
    <property type="match status" value="1"/>
</dbReference>
<keyword evidence="1" id="KW-0805">Transcription regulation</keyword>
<organism evidence="5 6">
    <name type="scientific">Paenibacillus uliginis N3/975</name>
    <dbReference type="NCBI Taxonomy" id="1313296"/>
    <lineage>
        <taxon>Bacteria</taxon>
        <taxon>Bacillati</taxon>
        <taxon>Bacillota</taxon>
        <taxon>Bacilli</taxon>
        <taxon>Bacillales</taxon>
        <taxon>Paenibacillaceae</taxon>
        <taxon>Paenibacillus</taxon>
    </lineage>
</organism>
<accession>A0A1X7HPA3</accession>
<dbReference type="Gene3D" id="1.10.10.60">
    <property type="entry name" value="Homeodomain-like"/>
    <property type="match status" value="2"/>
</dbReference>
<dbReference type="RefSeq" id="WP_208915344.1">
    <property type="nucleotide sequence ID" value="NZ_LT840184.1"/>
</dbReference>
<dbReference type="InterPro" id="IPR009057">
    <property type="entry name" value="Homeodomain-like_sf"/>
</dbReference>